<dbReference type="EMBL" id="CP000285">
    <property type="protein sequence ID" value="ABE60252.1"/>
    <property type="molecule type" value="Genomic_DNA"/>
</dbReference>
<evidence type="ECO:0008006" key="3">
    <source>
        <dbReference type="Google" id="ProtNLM"/>
    </source>
</evidence>
<dbReference type="OrthoDB" id="4119964at2"/>
<dbReference type="Pfam" id="PF11185">
    <property type="entry name" value="DUF2971"/>
    <property type="match status" value="1"/>
</dbReference>
<dbReference type="Proteomes" id="UP000000239">
    <property type="component" value="Chromosome"/>
</dbReference>
<accession>Q1QTF6</accession>
<dbReference type="RefSeq" id="WP_011508198.1">
    <property type="nucleotide sequence ID" value="NC_007963.1"/>
</dbReference>
<evidence type="ECO:0000313" key="2">
    <source>
        <dbReference type="Proteomes" id="UP000000239"/>
    </source>
</evidence>
<organism evidence="1 2">
    <name type="scientific">Chromohalobacter israelensis (strain ATCC BAA-138 / DSM 3043 / CIP 106854 / NCIMB 13768 / 1H11)</name>
    <name type="common">Chromohalobacter salexigens</name>
    <dbReference type="NCBI Taxonomy" id="290398"/>
    <lineage>
        <taxon>Bacteria</taxon>
        <taxon>Pseudomonadati</taxon>
        <taxon>Pseudomonadota</taxon>
        <taxon>Gammaproteobacteria</taxon>
        <taxon>Oceanospirillales</taxon>
        <taxon>Halomonadaceae</taxon>
        <taxon>Chromohalobacter</taxon>
    </lineage>
</organism>
<dbReference type="HOGENOM" id="CLU_046261_0_0_6"/>
<protein>
    <recommendedName>
        <fullName evidence="3">DUF2971 family protein</fullName>
    </recommendedName>
</protein>
<reference evidence="1 2" key="1">
    <citation type="journal article" date="2011" name="Stand. Genomic Sci.">
        <title>Complete genome sequence of the halophilic and highly halotolerant Chromohalobacter salexigens type strain (1H11(T)).</title>
        <authorList>
            <person name="Copeland A."/>
            <person name="O'Connor K."/>
            <person name="Lucas S."/>
            <person name="Lapidus A."/>
            <person name="Berry K.W."/>
            <person name="Detter J.C."/>
            <person name="Del Rio T.G."/>
            <person name="Hammon N."/>
            <person name="Dalin E."/>
            <person name="Tice H."/>
            <person name="Pitluck S."/>
            <person name="Bruce D."/>
            <person name="Goodwin L."/>
            <person name="Han C."/>
            <person name="Tapia R."/>
            <person name="Saunders E."/>
            <person name="Schmutz J."/>
            <person name="Brettin T."/>
            <person name="Larimer F."/>
            <person name="Land M."/>
            <person name="Hauser L."/>
            <person name="Vargas C."/>
            <person name="Nieto J.J."/>
            <person name="Kyrpides N.C."/>
            <person name="Ivanova N."/>
            <person name="Goker M."/>
            <person name="Klenk H.P."/>
            <person name="Csonka L.N."/>
            <person name="Woyke T."/>
        </authorList>
    </citation>
    <scope>NUCLEOTIDE SEQUENCE [LARGE SCALE GENOMIC DNA]</scope>
    <source>
        <strain evidence="2">ATCC BAA-138 / DSM 3043 / CIP 106854 / NCIMB 13768 / 1H11</strain>
    </source>
</reference>
<evidence type="ECO:0000313" key="1">
    <source>
        <dbReference type="EMBL" id="ABE60252.1"/>
    </source>
</evidence>
<sequence>MGKSFYRFRSTNNLLDGYSELEKQTIYFARPEQLNDPMEGYRDIYWRGDLIAWKNLFAHYVFCLERISSLLLISGEDNKIDADHIPVFGSTDDLPTDSYKNLFRKIKARFLENKYVSALILAISKRSTPIRREELAFYYDCMHIPALKLIFDVYIEENLSQEGNRIDDKAFAGISGVVSNDFVGLLEKSITDGEADQVIVNELFKAKSHIKQQSNLIHKHNGTISSSKPNKNLLMIDFPSLYLNRLEEITFPKWYTSCFMSECKNSSVWGHYGNNHTGMCLIFDSENINDRSYIKLNGITGWGSSGPIYGDKAMEFHPIDYKKGFGEIDFFTSIGSLPIPVLNTMWYMDEAGNTSVCANKMNVDEDAWRSNYWSNFIRGLTVKSKDWEYENEYRLILHSSITDLSEKDRRTLTYDFSSLKGIIFGINTKEEDKLKTIKIIEDKCNKHSRSDFKFYQAYYCADENCIKSVEMSLVKFSGNV</sequence>
<dbReference type="STRING" id="290398.Csal_2906"/>
<dbReference type="GeneID" id="95336090"/>
<keyword evidence="2" id="KW-1185">Reference proteome</keyword>
<dbReference type="InterPro" id="IPR021352">
    <property type="entry name" value="DUF2971"/>
</dbReference>
<dbReference type="SMR" id="Q1QTF6"/>
<gene>
    <name evidence="1" type="ordered locus">Csal_2906</name>
</gene>
<dbReference type="eggNOG" id="ENOG502ZB96">
    <property type="taxonomic scope" value="Bacteria"/>
</dbReference>
<dbReference type="AlphaFoldDB" id="Q1QTF6"/>
<proteinExistence type="predicted"/>
<dbReference type="KEGG" id="csa:Csal_2906"/>
<name>Q1QTF6_CHRI1</name>